<dbReference type="AlphaFoldDB" id="A0A2K3K4J9"/>
<reference evidence="1 2" key="1">
    <citation type="journal article" date="2014" name="Am. J. Bot.">
        <title>Genome assembly and annotation for red clover (Trifolium pratense; Fabaceae).</title>
        <authorList>
            <person name="Istvanek J."/>
            <person name="Jaros M."/>
            <person name="Krenek A."/>
            <person name="Repkova J."/>
        </authorList>
    </citation>
    <scope>NUCLEOTIDE SEQUENCE [LARGE SCALE GENOMIC DNA]</scope>
    <source>
        <strain evidence="2">cv. Tatra</strain>
        <tissue evidence="1">Young leaves</tissue>
    </source>
</reference>
<evidence type="ECO:0000313" key="1">
    <source>
        <dbReference type="EMBL" id="PNX61208.1"/>
    </source>
</evidence>
<accession>A0A2K3K4J9</accession>
<organism evidence="1 2">
    <name type="scientific">Trifolium pratense</name>
    <name type="common">Red clover</name>
    <dbReference type="NCBI Taxonomy" id="57577"/>
    <lineage>
        <taxon>Eukaryota</taxon>
        <taxon>Viridiplantae</taxon>
        <taxon>Streptophyta</taxon>
        <taxon>Embryophyta</taxon>
        <taxon>Tracheophyta</taxon>
        <taxon>Spermatophyta</taxon>
        <taxon>Magnoliopsida</taxon>
        <taxon>eudicotyledons</taxon>
        <taxon>Gunneridae</taxon>
        <taxon>Pentapetalae</taxon>
        <taxon>rosids</taxon>
        <taxon>fabids</taxon>
        <taxon>Fabales</taxon>
        <taxon>Fabaceae</taxon>
        <taxon>Papilionoideae</taxon>
        <taxon>50 kb inversion clade</taxon>
        <taxon>NPAAA clade</taxon>
        <taxon>Hologalegina</taxon>
        <taxon>IRL clade</taxon>
        <taxon>Trifolieae</taxon>
        <taxon>Trifolium</taxon>
    </lineage>
</organism>
<protein>
    <submittedName>
        <fullName evidence="1">Uncharacterized protein</fullName>
    </submittedName>
</protein>
<gene>
    <name evidence="1" type="ORF">L195_g052335</name>
</gene>
<proteinExistence type="predicted"/>
<dbReference type="ExpressionAtlas" id="A0A2K3K4J9">
    <property type="expression patterns" value="baseline"/>
</dbReference>
<evidence type="ECO:0000313" key="2">
    <source>
        <dbReference type="Proteomes" id="UP000236291"/>
    </source>
</evidence>
<name>A0A2K3K4J9_TRIPR</name>
<dbReference type="EMBL" id="ASHM01084668">
    <property type="protein sequence ID" value="PNX61208.1"/>
    <property type="molecule type" value="Genomic_DNA"/>
</dbReference>
<sequence>MASIRQVEKLRKKNAQMFTTFTTMDVEGGVEIIDLPMMWNFLNDISDVTPNEKQSLPMAYLIFD</sequence>
<comment type="caution">
    <text evidence="1">The sequence shown here is derived from an EMBL/GenBank/DDBJ whole genome shotgun (WGS) entry which is preliminary data.</text>
</comment>
<reference evidence="1 2" key="2">
    <citation type="journal article" date="2017" name="Front. Plant Sci.">
        <title>Gene Classification and Mining of Molecular Markers Useful in Red Clover (Trifolium pratense) Breeding.</title>
        <authorList>
            <person name="Istvanek J."/>
            <person name="Dluhosova J."/>
            <person name="Dluhos P."/>
            <person name="Patkova L."/>
            <person name="Nedelnik J."/>
            <person name="Repkova J."/>
        </authorList>
    </citation>
    <scope>NUCLEOTIDE SEQUENCE [LARGE SCALE GENOMIC DNA]</scope>
    <source>
        <strain evidence="2">cv. Tatra</strain>
        <tissue evidence="1">Young leaves</tissue>
    </source>
</reference>
<dbReference type="Proteomes" id="UP000236291">
    <property type="component" value="Unassembled WGS sequence"/>
</dbReference>